<evidence type="ECO:0000313" key="5">
    <source>
        <dbReference type="Proteomes" id="UP000262172"/>
    </source>
</evidence>
<dbReference type="Gene3D" id="3.40.50.1000">
    <property type="entry name" value="HAD superfamily/HAD-like"/>
    <property type="match status" value="1"/>
</dbReference>
<dbReference type="GO" id="GO:0016787">
    <property type="term" value="F:hydrolase activity"/>
    <property type="evidence" value="ECO:0007669"/>
    <property type="project" value="UniProtKB-KW"/>
</dbReference>
<sequence length="226" mass="24723">MLAHLALRAAIFDLDGTLTDQRGAQDAAAVEFAAELGITDDGVVDRWDEIAERHYRRYQARELGFEEQRQVRVREFLGRELSDDEASEIFRTGYGRRYAELLRRFDDAVPALQRARDAGLIVALLTNGDRAQQHGKIDRLGLAPHLDVIVCSSELPAGKPDPRAYAAALERVGVAASEAVMIGDSLEADVHGALAAGLHAVHLVRTGERMPDVTGIRSLDELVFAG</sequence>
<keyword evidence="2 4" id="KW-0378">Hydrolase</keyword>
<dbReference type="Gene3D" id="1.20.120.1600">
    <property type="match status" value="1"/>
</dbReference>
<dbReference type="PANTHER" id="PTHR46470">
    <property type="entry name" value="N-ACYLNEURAMINATE-9-PHOSPHATASE"/>
    <property type="match status" value="1"/>
</dbReference>
<dbReference type="GO" id="GO:0044281">
    <property type="term" value="P:small molecule metabolic process"/>
    <property type="evidence" value="ECO:0007669"/>
    <property type="project" value="UniProtKB-ARBA"/>
</dbReference>
<comment type="caution">
    <text evidence="4">The sequence shown here is derived from an EMBL/GenBank/DDBJ whole genome shotgun (WGS) entry which is preliminary data.</text>
</comment>
<dbReference type="SFLD" id="SFLDG01129">
    <property type="entry name" value="C1.5:_HAD__Beta-PGM__Phosphata"/>
    <property type="match status" value="1"/>
</dbReference>
<dbReference type="SUPFAM" id="SSF56784">
    <property type="entry name" value="HAD-like"/>
    <property type="match status" value="1"/>
</dbReference>
<dbReference type="RefSeq" id="WP_116242573.1">
    <property type="nucleotide sequence ID" value="NZ_QUAB01000044.1"/>
</dbReference>
<dbReference type="Pfam" id="PF00702">
    <property type="entry name" value="Hydrolase"/>
    <property type="match status" value="1"/>
</dbReference>
<dbReference type="NCBIfam" id="TIGR01549">
    <property type="entry name" value="HAD-SF-IA-v1"/>
    <property type="match status" value="1"/>
</dbReference>
<dbReference type="OrthoDB" id="9810501at2"/>
<dbReference type="NCBIfam" id="TIGR01509">
    <property type="entry name" value="HAD-SF-IA-v3"/>
    <property type="match status" value="1"/>
</dbReference>
<dbReference type="InterPro" id="IPR023214">
    <property type="entry name" value="HAD_sf"/>
</dbReference>
<organism evidence="4 5">
    <name type="scientific">Microbacterium bovistercoris</name>
    <dbReference type="NCBI Taxonomy" id="2293570"/>
    <lineage>
        <taxon>Bacteria</taxon>
        <taxon>Bacillati</taxon>
        <taxon>Actinomycetota</taxon>
        <taxon>Actinomycetes</taxon>
        <taxon>Micrococcales</taxon>
        <taxon>Microbacteriaceae</taxon>
        <taxon>Microbacterium</taxon>
    </lineage>
</organism>
<dbReference type="SFLD" id="SFLDG01135">
    <property type="entry name" value="C1.5.6:_HAD__Beta-PGM__Phospha"/>
    <property type="match status" value="1"/>
</dbReference>
<dbReference type="InterPro" id="IPR036412">
    <property type="entry name" value="HAD-like_sf"/>
</dbReference>
<name>A0A371NS41_9MICO</name>
<comment type="cofactor">
    <cofactor evidence="1">
        <name>Mg(2+)</name>
        <dbReference type="ChEBI" id="CHEBI:18420"/>
    </cofactor>
</comment>
<gene>
    <name evidence="4" type="ORF">DY023_12005</name>
</gene>
<dbReference type="Proteomes" id="UP000262172">
    <property type="component" value="Unassembled WGS sequence"/>
</dbReference>
<keyword evidence="3" id="KW-0460">Magnesium</keyword>
<dbReference type="PANTHER" id="PTHR46470:SF4">
    <property type="entry name" value="5-AMINO-6-(5-PHOSPHO-D-RIBITYLAMINO)URACIL PHOSPHATASE YIGB"/>
    <property type="match status" value="1"/>
</dbReference>
<dbReference type="PRINTS" id="PR00413">
    <property type="entry name" value="HADHALOGNASE"/>
</dbReference>
<evidence type="ECO:0000256" key="2">
    <source>
        <dbReference type="ARBA" id="ARBA00022801"/>
    </source>
</evidence>
<accession>A0A371NS41</accession>
<dbReference type="SFLD" id="SFLDS00003">
    <property type="entry name" value="Haloacid_Dehalogenase"/>
    <property type="match status" value="1"/>
</dbReference>
<protein>
    <submittedName>
        <fullName evidence="4">HAD family hydrolase</fullName>
    </submittedName>
</protein>
<evidence type="ECO:0000256" key="1">
    <source>
        <dbReference type="ARBA" id="ARBA00001946"/>
    </source>
</evidence>
<proteinExistence type="predicted"/>
<dbReference type="AlphaFoldDB" id="A0A371NS41"/>
<dbReference type="InterPro" id="IPR051400">
    <property type="entry name" value="HAD-like_hydrolase"/>
</dbReference>
<evidence type="ECO:0000256" key="3">
    <source>
        <dbReference type="ARBA" id="ARBA00022842"/>
    </source>
</evidence>
<keyword evidence="5" id="KW-1185">Reference proteome</keyword>
<dbReference type="InterPro" id="IPR006439">
    <property type="entry name" value="HAD-SF_hydro_IA"/>
</dbReference>
<evidence type="ECO:0000313" key="4">
    <source>
        <dbReference type="EMBL" id="REJ04969.1"/>
    </source>
</evidence>
<reference evidence="4 5" key="1">
    <citation type="submission" date="2018-08" db="EMBL/GenBank/DDBJ databases">
        <title>Isolation, diversity and antifungal activity of Actinobacteria from cow dung.</title>
        <authorList>
            <person name="Ling L."/>
        </authorList>
    </citation>
    <scope>NUCLEOTIDE SEQUENCE [LARGE SCALE GENOMIC DNA]</scope>
    <source>
        <strain evidence="4 5">NEAU-LLE</strain>
    </source>
</reference>
<dbReference type="EMBL" id="QUAB01000044">
    <property type="protein sequence ID" value="REJ04969.1"/>
    <property type="molecule type" value="Genomic_DNA"/>
</dbReference>